<dbReference type="CDD" id="cd06464">
    <property type="entry name" value="ACD_sHsps-like"/>
    <property type="match status" value="1"/>
</dbReference>
<feature type="domain" description="SHSP" evidence="3">
    <location>
        <begin position="33"/>
        <end position="147"/>
    </location>
</feature>
<name>A0ABU1KAC7_9FLAO</name>
<dbReference type="Pfam" id="PF00011">
    <property type="entry name" value="HSP20"/>
    <property type="match status" value="1"/>
</dbReference>
<organism evidence="4 5">
    <name type="scientific">Mesonia maritima</name>
    <dbReference type="NCBI Taxonomy" id="1793873"/>
    <lineage>
        <taxon>Bacteria</taxon>
        <taxon>Pseudomonadati</taxon>
        <taxon>Bacteroidota</taxon>
        <taxon>Flavobacteriia</taxon>
        <taxon>Flavobacteriales</taxon>
        <taxon>Flavobacteriaceae</taxon>
        <taxon>Mesonia</taxon>
    </lineage>
</organism>
<dbReference type="InterPro" id="IPR002068">
    <property type="entry name" value="A-crystallin/Hsp20_dom"/>
</dbReference>
<dbReference type="Proteomes" id="UP001257659">
    <property type="component" value="Unassembled WGS sequence"/>
</dbReference>
<sequence>MSLVKFNQRKFPWQKEGITSWFDIDNFFGQDFFSKNESLPAMNIKENDNSFEIELAVPGFSRNEIEVSLENNNLHISATKEHEEKEQKEDYTYKEFTYNSFNRQFHLPPSVNQEQEIKATYKNGVLKLDLAKKEEAIKPPKKTIKIS</sequence>
<dbReference type="InterPro" id="IPR031107">
    <property type="entry name" value="Small_HSP"/>
</dbReference>
<accession>A0ABU1KAC7</accession>
<evidence type="ECO:0000313" key="5">
    <source>
        <dbReference type="Proteomes" id="UP001257659"/>
    </source>
</evidence>
<dbReference type="PROSITE" id="PS01031">
    <property type="entry name" value="SHSP"/>
    <property type="match status" value="1"/>
</dbReference>
<evidence type="ECO:0000259" key="3">
    <source>
        <dbReference type="PROSITE" id="PS01031"/>
    </source>
</evidence>
<gene>
    <name evidence="4" type="ORF">GGR31_002212</name>
</gene>
<evidence type="ECO:0000256" key="1">
    <source>
        <dbReference type="PROSITE-ProRule" id="PRU00285"/>
    </source>
</evidence>
<evidence type="ECO:0000313" key="4">
    <source>
        <dbReference type="EMBL" id="MDR6301543.1"/>
    </source>
</evidence>
<dbReference type="InterPro" id="IPR008978">
    <property type="entry name" value="HSP20-like_chaperone"/>
</dbReference>
<protein>
    <submittedName>
        <fullName evidence="4">HSP20 family protein</fullName>
    </submittedName>
</protein>
<evidence type="ECO:0000256" key="2">
    <source>
        <dbReference type="RuleBase" id="RU003616"/>
    </source>
</evidence>
<proteinExistence type="inferred from homology"/>
<reference evidence="4 5" key="1">
    <citation type="submission" date="2023-07" db="EMBL/GenBank/DDBJ databases">
        <title>Genomic Encyclopedia of Type Strains, Phase IV (KMG-IV): sequencing the most valuable type-strain genomes for metagenomic binning, comparative biology and taxonomic classification.</title>
        <authorList>
            <person name="Goeker M."/>
        </authorList>
    </citation>
    <scope>NUCLEOTIDE SEQUENCE [LARGE SCALE GENOMIC DNA]</scope>
    <source>
        <strain evidence="4 5">DSM 102814</strain>
    </source>
</reference>
<dbReference type="SUPFAM" id="SSF49764">
    <property type="entry name" value="HSP20-like chaperones"/>
    <property type="match status" value="1"/>
</dbReference>
<dbReference type="EMBL" id="JAVDQA010000006">
    <property type="protein sequence ID" value="MDR6301543.1"/>
    <property type="molecule type" value="Genomic_DNA"/>
</dbReference>
<dbReference type="PANTHER" id="PTHR11527">
    <property type="entry name" value="HEAT-SHOCK PROTEIN 20 FAMILY MEMBER"/>
    <property type="match status" value="1"/>
</dbReference>
<dbReference type="Gene3D" id="2.60.40.790">
    <property type="match status" value="1"/>
</dbReference>
<keyword evidence="5" id="KW-1185">Reference proteome</keyword>
<dbReference type="RefSeq" id="WP_309729045.1">
    <property type="nucleotide sequence ID" value="NZ_JAVDQA010000006.1"/>
</dbReference>
<comment type="caution">
    <text evidence="4">The sequence shown here is derived from an EMBL/GenBank/DDBJ whole genome shotgun (WGS) entry which is preliminary data.</text>
</comment>
<comment type="similarity">
    <text evidence="1 2">Belongs to the small heat shock protein (HSP20) family.</text>
</comment>